<name>A0A6B9J5E1_9CAUD</name>
<evidence type="ECO:0000256" key="1">
    <source>
        <dbReference type="HAMAP-Rule" id="MF_04116"/>
    </source>
</evidence>
<sequence>MTTTLQIAPVNPSVEKGKTQKFTATVTGAPEGSSVEYKWEVDGVAQTSMTNTLDYVTTKVGTNVIKVTSTTKVKGEADDVKTATTNLTVTKITQTTTGSIATSKPSINFGEAYTATATVAGQPSGATITYLWSDGSTTATTTKTPTAPGPVKLTCKITVKAADYNDKVIDSNELTITVKKSATVNVLEKEIIIPEDKQQYIHPLPQRNSAYIWAGWWVMDEIERITKAGGDWKQPPEDNPYYYHLLTLAKMFVDFPEVDVQESRHGRIVHRSALDTGIIY</sequence>
<comment type="function">
    <text evidence="1">Capsid decoration protein that binds as a monomer at the center of each major capsid protein hexamer once maturation and expension of the capsid has occured. It only has a marginal effect on head stability. Dispensable for the head morphogenesis and phage infection.</text>
</comment>
<organism evidence="2 3">
    <name type="scientific">Acinetobacter phage vB_AbaM_Apostate</name>
    <dbReference type="NCBI Taxonomy" id="2686308"/>
    <lineage>
        <taxon>Viruses</taxon>
        <taxon>Duplodnaviria</taxon>
        <taxon>Heunggongvirae</taxon>
        <taxon>Uroviricota</taxon>
        <taxon>Caudoviricetes</taxon>
        <taxon>Pantevenvirales</taxon>
        <taxon>Straboviridae</taxon>
        <taxon>Twarogvirinae</taxon>
        <taxon>Lazarusvirus</taxon>
        <taxon>Lazarusvirus apostate</taxon>
    </lineage>
</organism>
<keyword evidence="3" id="KW-1185">Reference proteome</keyword>
<reference evidence="2 3" key="1">
    <citation type="submission" date="2019-11" db="EMBL/GenBank/DDBJ databases">
        <authorList>
            <person name="Shneider M.M."/>
            <person name="Evseev P.V."/>
            <person name="Timoshina O.Y."/>
            <person name="Mikhailova Y.V."/>
            <person name="Shelenkov A.A."/>
            <person name="Yanushevich Y."/>
            <person name="Shagin D.A."/>
            <person name="Popova A.V."/>
            <person name="Miroshnikov K.A."/>
        </authorList>
    </citation>
    <scope>NUCLEOTIDE SEQUENCE [LARGE SCALE GENOMIC DNA]</scope>
</reference>
<comment type="similarity">
    <text evidence="1">Belongs to the Tevenvirinae Hoc family.</text>
</comment>
<gene>
    <name evidence="2" type="ORF">Apostate_183</name>
</gene>
<accession>A0A6B9J5E1</accession>
<comment type="subcellular location">
    <subcellularLocation>
        <location evidence="1">Virion</location>
    </subcellularLocation>
</comment>
<dbReference type="Proteomes" id="UP000437454">
    <property type="component" value="Segment"/>
</dbReference>
<dbReference type="GO" id="GO:0098021">
    <property type="term" value="C:viral capsid, decoration"/>
    <property type="evidence" value="ECO:0007669"/>
    <property type="project" value="UniProtKB-UniRule"/>
</dbReference>
<keyword evidence="1" id="KW-0946">Virion</keyword>
<dbReference type="EMBL" id="MN723850">
    <property type="protein sequence ID" value="QGZ15772.1"/>
    <property type="molecule type" value="Genomic_DNA"/>
</dbReference>
<protein>
    <recommendedName>
        <fullName evidence="1">Highly immunogenic outer capsid protein</fullName>
        <shortName evidence="1">Hoc</shortName>
    </recommendedName>
</protein>
<comment type="subunit">
    <text evidence="1">Monomer. Interacts with the major capsid protein; one hoc molecule associates with each hexamer facet.</text>
</comment>
<proteinExistence type="inferred from homology"/>
<dbReference type="InterPro" id="IPR038998">
    <property type="entry name" value="HOC"/>
</dbReference>
<comment type="caution">
    <text evidence="1">Lacks conserved residue(s) required for the propagation of feature annotation.</text>
</comment>
<dbReference type="HAMAP" id="MF_04116">
    <property type="entry name" value="HOC_T4"/>
    <property type="match status" value="1"/>
</dbReference>
<keyword evidence="1" id="KW-0167">Capsid protein</keyword>
<evidence type="ECO:0000313" key="2">
    <source>
        <dbReference type="EMBL" id="QGZ15772.1"/>
    </source>
</evidence>
<evidence type="ECO:0000313" key="3">
    <source>
        <dbReference type="Proteomes" id="UP000437454"/>
    </source>
</evidence>